<dbReference type="AlphaFoldDB" id="A5TUC7"/>
<feature type="coiled-coil region" evidence="1">
    <location>
        <begin position="11"/>
        <end position="63"/>
    </location>
</feature>
<reference evidence="2" key="2">
    <citation type="submission" date="2007-05" db="EMBL/GenBank/DDBJ databases">
        <title>Genome sequence of Fusobacterium nucleatum subspecies polymorphum - a genetically tractable Fusobacterium.</title>
        <authorList>
            <person name="Karpathy S.E."/>
            <person name="Xiang Q."/>
            <person name="Gioia J."/>
            <person name="Jiang H."/>
            <person name="Liu Y."/>
            <person name="Petrosino J.F."/>
            <person name="Yerrapragada S."/>
            <person name="Fox G.E."/>
            <person name="Kinder Haake S."/>
            <person name="Weinstock G.M."/>
            <person name="Highlander S.K."/>
        </authorList>
    </citation>
    <scope>NUCLEOTIDE SEQUENCE [LARGE SCALE GENOMIC DNA]</scope>
    <source>
        <strain evidence="2">ATCC 10953</strain>
    </source>
</reference>
<protein>
    <submittedName>
        <fullName evidence="2">Uncharacterized protein</fullName>
    </submittedName>
</protein>
<dbReference type="Proteomes" id="UP000001921">
    <property type="component" value="Chromosome"/>
</dbReference>
<proteinExistence type="predicted"/>
<gene>
    <name evidence="2" type="ORF">FNP_0699</name>
</gene>
<dbReference type="HOGENOM" id="CLU_868064_0_0_0"/>
<reference evidence="2" key="1">
    <citation type="submission" date="2006-07" db="EMBL/GenBank/DDBJ databases">
        <authorList>
            <person name="Qin X."/>
            <person name="Weinstock G.M."/>
        </authorList>
    </citation>
    <scope>NUCLEOTIDE SEQUENCE [LARGE SCALE GENOMIC DNA]</scope>
    <source>
        <strain evidence="2">ATCC 10953</strain>
    </source>
</reference>
<sequence>MEVDIEMAENKNFLEQEEKFLKESLEKYRTENQKEEINLEKEIQELEEEMKRMEEENPSIIEESKEFWDNLSIKDDDENDLENEEVNTEKKERVYTLKNKTKIIYKYEKNTIDLDDCRAKLAKIEKYNKDGKIEVECFYHYGFLKKIIYYNEDQTINNIDYFNIYYNNEQPSISSVYSFFISKMDKYFKIKNLEEKNIKIYANTEYGFKFLGNYPSNMIKTNKESLILKILIDDIEIEQEDIEYFIDDLKSFPTITEYYSNNKIIKKDIFKVERVMEISDNLFFNANLTLQGVLEKTEYYNKDNKVDKIKEINKFIYVTEAGFSEYFPRIEF</sequence>
<keyword evidence="1" id="KW-0175">Coiled coil</keyword>
<name>A5TUC7_FUSNP</name>
<accession>A5TUC7</accession>
<evidence type="ECO:0000313" key="2">
    <source>
        <dbReference type="EMBL" id="EDK88502.1"/>
    </source>
</evidence>
<organism evidence="2">
    <name type="scientific">Fusobacterium polymorphum ATCC 10953</name>
    <dbReference type="NCBI Taxonomy" id="393480"/>
    <lineage>
        <taxon>Bacteria</taxon>
        <taxon>Fusobacteriati</taxon>
        <taxon>Fusobacteriota</taxon>
        <taxon>Fusobacteriia</taxon>
        <taxon>Fusobacteriales</taxon>
        <taxon>Fusobacteriaceae</taxon>
        <taxon>Fusobacterium</taxon>
    </lineage>
</organism>
<dbReference type="EMBL" id="CM000440">
    <property type="protein sequence ID" value="EDK88502.1"/>
    <property type="molecule type" value="Genomic_DNA"/>
</dbReference>
<evidence type="ECO:0000256" key="1">
    <source>
        <dbReference type="SAM" id="Coils"/>
    </source>
</evidence>